<name>A0A955J1J7_UNCKA</name>
<accession>A0A955J1J7</accession>
<dbReference type="InterPro" id="IPR037185">
    <property type="entry name" value="EmrE-like"/>
</dbReference>
<gene>
    <name evidence="8" type="ORF">KC980_00325</name>
</gene>
<keyword evidence="2" id="KW-1003">Cell membrane</keyword>
<feature type="domain" description="EamA" evidence="7">
    <location>
        <begin position="228"/>
        <end position="346"/>
    </location>
</feature>
<feature type="transmembrane region" description="Helical" evidence="6">
    <location>
        <begin position="21"/>
        <end position="43"/>
    </location>
</feature>
<reference evidence="8" key="1">
    <citation type="submission" date="2020-04" db="EMBL/GenBank/DDBJ databases">
        <authorList>
            <person name="Zhang T."/>
        </authorList>
    </citation>
    <scope>NUCLEOTIDE SEQUENCE</scope>
    <source>
        <strain evidence="8">HKST-UBA79</strain>
    </source>
</reference>
<comment type="subcellular location">
    <subcellularLocation>
        <location evidence="1">Cell membrane</location>
        <topology evidence="1">Multi-pass membrane protein</topology>
    </subcellularLocation>
</comment>
<dbReference type="GO" id="GO:0005886">
    <property type="term" value="C:plasma membrane"/>
    <property type="evidence" value="ECO:0007669"/>
    <property type="project" value="UniProtKB-SubCell"/>
</dbReference>
<feature type="transmembrane region" description="Helical" evidence="6">
    <location>
        <begin position="184"/>
        <end position="202"/>
    </location>
</feature>
<dbReference type="Proteomes" id="UP000740557">
    <property type="component" value="Unassembled WGS sequence"/>
</dbReference>
<proteinExistence type="predicted"/>
<dbReference type="InterPro" id="IPR000620">
    <property type="entry name" value="EamA_dom"/>
</dbReference>
<organism evidence="8 9">
    <name type="scientific">candidate division WWE3 bacterium</name>
    <dbReference type="NCBI Taxonomy" id="2053526"/>
    <lineage>
        <taxon>Bacteria</taxon>
        <taxon>Katanobacteria</taxon>
    </lineage>
</organism>
<dbReference type="PANTHER" id="PTHR32322">
    <property type="entry name" value="INNER MEMBRANE TRANSPORTER"/>
    <property type="match status" value="1"/>
</dbReference>
<feature type="transmembrane region" description="Helical" evidence="6">
    <location>
        <begin position="112"/>
        <end position="133"/>
    </location>
</feature>
<feature type="transmembrane region" description="Helical" evidence="6">
    <location>
        <begin position="49"/>
        <end position="72"/>
    </location>
</feature>
<feature type="domain" description="EamA" evidence="7">
    <location>
        <begin position="25"/>
        <end position="156"/>
    </location>
</feature>
<protein>
    <submittedName>
        <fullName evidence="8">DMT family transporter</fullName>
    </submittedName>
</protein>
<feature type="transmembrane region" description="Helical" evidence="6">
    <location>
        <begin position="145"/>
        <end position="164"/>
    </location>
</feature>
<dbReference type="Pfam" id="PF00892">
    <property type="entry name" value="EamA"/>
    <property type="match status" value="2"/>
</dbReference>
<keyword evidence="5 6" id="KW-0472">Membrane</keyword>
<dbReference type="InterPro" id="IPR050638">
    <property type="entry name" value="AA-Vitamin_Transporters"/>
</dbReference>
<dbReference type="EMBL" id="JAGQNX010000008">
    <property type="protein sequence ID" value="MCA9307938.1"/>
    <property type="molecule type" value="Genomic_DNA"/>
</dbReference>
<feature type="transmembrane region" description="Helical" evidence="6">
    <location>
        <begin position="306"/>
        <end position="325"/>
    </location>
</feature>
<evidence type="ECO:0000256" key="4">
    <source>
        <dbReference type="ARBA" id="ARBA00022989"/>
    </source>
</evidence>
<dbReference type="SUPFAM" id="SSF103481">
    <property type="entry name" value="Multidrug resistance efflux transporter EmrE"/>
    <property type="match status" value="2"/>
</dbReference>
<evidence type="ECO:0000259" key="7">
    <source>
        <dbReference type="Pfam" id="PF00892"/>
    </source>
</evidence>
<comment type="caution">
    <text evidence="8">The sequence shown here is derived from an EMBL/GenBank/DDBJ whole genome shotgun (WGS) entry which is preliminary data.</text>
</comment>
<dbReference type="PANTHER" id="PTHR32322:SF18">
    <property type="entry name" value="S-ADENOSYLMETHIONINE_S-ADENOSYLHOMOCYSTEINE TRANSPORTER"/>
    <property type="match status" value="1"/>
</dbReference>
<evidence type="ECO:0000256" key="6">
    <source>
        <dbReference type="SAM" id="Phobius"/>
    </source>
</evidence>
<evidence type="ECO:0000256" key="5">
    <source>
        <dbReference type="ARBA" id="ARBA00023136"/>
    </source>
</evidence>
<dbReference type="AlphaFoldDB" id="A0A955J1J7"/>
<keyword evidence="3 6" id="KW-0812">Transmembrane</keyword>
<keyword evidence="4 6" id="KW-1133">Transmembrane helix</keyword>
<feature type="transmembrane region" description="Helical" evidence="6">
    <location>
        <begin position="331"/>
        <end position="347"/>
    </location>
</feature>
<feature type="transmembrane region" description="Helical" evidence="6">
    <location>
        <begin position="273"/>
        <end position="294"/>
    </location>
</feature>
<evidence type="ECO:0000256" key="1">
    <source>
        <dbReference type="ARBA" id="ARBA00004651"/>
    </source>
</evidence>
<evidence type="ECO:0000256" key="2">
    <source>
        <dbReference type="ARBA" id="ARBA00022475"/>
    </source>
</evidence>
<evidence type="ECO:0000313" key="9">
    <source>
        <dbReference type="Proteomes" id="UP000740557"/>
    </source>
</evidence>
<evidence type="ECO:0000256" key="3">
    <source>
        <dbReference type="ARBA" id="ARBA00022692"/>
    </source>
</evidence>
<sequence length="351" mass="38419">MSKNHTKQRLKNTQYQSKKRQSILAYSALFLSTLIWALATVVIKITLNYIPLFTFLFYRFLIVGLVLLPFVIKELQKVKVPKSDLPTLVLLGILGQSGILLIFAGIKYTTTIDAAILGAIAPLFIIAGGHYFYKDKLTPKLKKGMVLALIGTLIVALEPIFAPISHNAEAIINTQTYSTTWRIIGNILVLIYNVSFAGYIILSKEVMGEKSPVLTGTLKEVSIKPLKGKYTPFLHTALSFYIALGTFLPFAVLEKVGYFGATPTTFSIAEITIVPLMGLLYMALISSIIAYTVFQWGLDRTSASDTGMFSYLGTVLTLPFSFVLLGELPTGITLLGTFLIAAGVVIAEKKG</sequence>
<feature type="transmembrane region" description="Helical" evidence="6">
    <location>
        <begin position="84"/>
        <end position="106"/>
    </location>
</feature>
<evidence type="ECO:0000313" key="8">
    <source>
        <dbReference type="EMBL" id="MCA9307938.1"/>
    </source>
</evidence>
<feature type="transmembrane region" description="Helical" evidence="6">
    <location>
        <begin position="233"/>
        <end position="253"/>
    </location>
</feature>
<reference evidence="8" key="2">
    <citation type="journal article" date="2021" name="Microbiome">
        <title>Successional dynamics and alternative stable states in a saline activated sludge microbial community over 9 years.</title>
        <authorList>
            <person name="Wang Y."/>
            <person name="Ye J."/>
            <person name="Ju F."/>
            <person name="Liu L."/>
            <person name="Boyd J.A."/>
            <person name="Deng Y."/>
            <person name="Parks D.H."/>
            <person name="Jiang X."/>
            <person name="Yin X."/>
            <person name="Woodcroft B.J."/>
            <person name="Tyson G.W."/>
            <person name="Hugenholtz P."/>
            <person name="Polz M.F."/>
            <person name="Zhang T."/>
        </authorList>
    </citation>
    <scope>NUCLEOTIDE SEQUENCE</scope>
    <source>
        <strain evidence="8">HKST-UBA79</strain>
    </source>
</reference>